<dbReference type="Gene3D" id="1.20.1250.20">
    <property type="entry name" value="MFS general substrate transporter like domains"/>
    <property type="match status" value="2"/>
</dbReference>
<keyword evidence="5" id="KW-0472">Membrane</keyword>
<dbReference type="FunFam" id="1.20.1250.20:FF:000068">
    <property type="entry name" value="MFS general substrate transporter"/>
    <property type="match status" value="1"/>
</dbReference>
<name>A0A1D8N9F1_YARLL</name>
<dbReference type="VEuPathDB" id="FungiDB:YALI0_C02783g"/>
<dbReference type="EMBL" id="CP017555">
    <property type="protein sequence ID" value="AOW02254.1"/>
    <property type="molecule type" value="Genomic_DNA"/>
</dbReference>
<organism evidence="7 8">
    <name type="scientific">Yarrowia lipolytica</name>
    <name type="common">Candida lipolytica</name>
    <dbReference type="NCBI Taxonomy" id="4952"/>
    <lineage>
        <taxon>Eukaryota</taxon>
        <taxon>Fungi</taxon>
        <taxon>Dikarya</taxon>
        <taxon>Ascomycota</taxon>
        <taxon>Saccharomycotina</taxon>
        <taxon>Dipodascomycetes</taxon>
        <taxon>Dipodascales</taxon>
        <taxon>Dipodascales incertae sedis</taxon>
        <taxon>Yarrowia</taxon>
    </lineage>
</organism>
<evidence type="ECO:0000313" key="7">
    <source>
        <dbReference type="EMBL" id="AOW02254.1"/>
    </source>
</evidence>
<dbReference type="GO" id="GO:0022857">
    <property type="term" value="F:transmembrane transporter activity"/>
    <property type="evidence" value="ECO:0007669"/>
    <property type="project" value="InterPro"/>
</dbReference>
<dbReference type="Proteomes" id="UP000182444">
    <property type="component" value="Chromosome 1C"/>
</dbReference>
<dbReference type="InterPro" id="IPR036259">
    <property type="entry name" value="MFS_trans_sf"/>
</dbReference>
<dbReference type="RefSeq" id="XP_501372.1">
    <property type="nucleotide sequence ID" value="XM_501372.3"/>
</dbReference>
<dbReference type="eggNOG" id="KOG2533">
    <property type="taxonomic scope" value="Eukaryota"/>
</dbReference>
<gene>
    <name evidence="7" type="ORF">YALI1_C03848g</name>
</gene>
<evidence type="ECO:0000313" key="8">
    <source>
        <dbReference type="Proteomes" id="UP000182444"/>
    </source>
</evidence>
<dbReference type="Pfam" id="PF07690">
    <property type="entry name" value="MFS_1"/>
    <property type="match status" value="1"/>
</dbReference>
<dbReference type="KEGG" id="yli:2909074"/>
<dbReference type="InterPro" id="IPR020846">
    <property type="entry name" value="MFS_dom"/>
</dbReference>
<keyword evidence="2" id="KW-0813">Transport</keyword>
<dbReference type="GO" id="GO:0016020">
    <property type="term" value="C:membrane"/>
    <property type="evidence" value="ECO:0007669"/>
    <property type="project" value="UniProtKB-SubCell"/>
</dbReference>
<sequence length="542" mass="60484">MKKDVEDSALELPTEEFISTDKYGISTDKNTPDVSSEEHITESKDVQSQEVIEKGVMETSIVERANRTAEELFPNINKKKLLLKLDLNIIPILAILYLLSFLDRGNVGNANIEGLSVDLNLKGNEYNMCLTVFFFTYSAFEVPSNMILKKLRPSIWLPAIMVCWGVVMTLMGLVKNYHGLLVCRIFLGFTEAGLYPGVTYYLTLWYCRSEIQFRQAMFFSAASVAGAFSGLLAFAIGKMRGVAGLYGWQWIFILEGIATVVVALVAFFFVHDFPETARFLTEEEREYVMWRLKYDGNEANSGELVEQNDARDWKYVRAAFTDIQVYVHILLYFGIVVPLYGISLFLPSIINGLGFTSAIAQLLTIPIYAVAAIASVTQAWFSDRYGKRSPFVVVNLLLMLLGYLLAYNLSHSSPPGVYVGCYLIALGLYPAFPAIVSWMANNVAGTYKRAVAMALQIGIGNLAGAIASNIYRSKDKPEYRLGHGMEIMFVCIGLAALGVLNYGYHSANKKKAEKLAAGVYDNISGKELSEMGDRSPYFKYRH</sequence>
<dbReference type="FunFam" id="1.20.1250.20:FF:000034">
    <property type="entry name" value="MFS general substrate transporter"/>
    <property type="match status" value="1"/>
</dbReference>
<dbReference type="SUPFAM" id="SSF103473">
    <property type="entry name" value="MFS general substrate transporter"/>
    <property type="match status" value="1"/>
</dbReference>
<keyword evidence="4" id="KW-1133">Transmembrane helix</keyword>
<dbReference type="OrthoDB" id="2985014at2759"/>
<dbReference type="PANTHER" id="PTHR43791">
    <property type="entry name" value="PERMEASE-RELATED"/>
    <property type="match status" value="1"/>
</dbReference>
<dbReference type="VEuPathDB" id="FungiDB:YALI1_C03848g"/>
<reference evidence="7 8" key="1">
    <citation type="journal article" date="2016" name="PLoS ONE">
        <title>Sequence Assembly of Yarrowia lipolytica Strain W29/CLIB89 Shows Transposable Element Diversity.</title>
        <authorList>
            <person name="Magnan C."/>
            <person name="Yu J."/>
            <person name="Chang I."/>
            <person name="Jahn E."/>
            <person name="Kanomata Y."/>
            <person name="Wu J."/>
            <person name="Zeller M."/>
            <person name="Oakes M."/>
            <person name="Baldi P."/>
            <person name="Sandmeyer S."/>
        </authorList>
    </citation>
    <scope>NUCLEOTIDE SEQUENCE [LARGE SCALE GENOMIC DNA]</scope>
    <source>
        <strain evidence="8">CLIB89(W29)</strain>
    </source>
</reference>
<evidence type="ECO:0000256" key="4">
    <source>
        <dbReference type="ARBA" id="ARBA00022989"/>
    </source>
</evidence>
<evidence type="ECO:0000256" key="1">
    <source>
        <dbReference type="ARBA" id="ARBA00004141"/>
    </source>
</evidence>
<dbReference type="PROSITE" id="PS50850">
    <property type="entry name" value="MFS"/>
    <property type="match status" value="1"/>
</dbReference>
<accession>A0A1D8N9F1</accession>
<evidence type="ECO:0000256" key="2">
    <source>
        <dbReference type="ARBA" id="ARBA00022448"/>
    </source>
</evidence>
<evidence type="ECO:0000259" key="6">
    <source>
        <dbReference type="PROSITE" id="PS50850"/>
    </source>
</evidence>
<keyword evidence="3" id="KW-0812">Transmembrane</keyword>
<evidence type="ECO:0000256" key="3">
    <source>
        <dbReference type="ARBA" id="ARBA00022692"/>
    </source>
</evidence>
<dbReference type="InterPro" id="IPR011701">
    <property type="entry name" value="MFS"/>
</dbReference>
<dbReference type="GeneID" id="2909074"/>
<dbReference type="OMA" id="MNDEFAW"/>
<dbReference type="PANTHER" id="PTHR43791:SF18">
    <property type="entry name" value="NICOTINIC ACID TRANSPORTER TNA1, PUTATIVE (AFU_ORTHOLOGUE AFUA_3G03820)-RELATED"/>
    <property type="match status" value="1"/>
</dbReference>
<feature type="domain" description="Major facilitator superfamily (MFS) profile" evidence="6">
    <location>
        <begin position="89"/>
        <end position="510"/>
    </location>
</feature>
<evidence type="ECO:0000256" key="5">
    <source>
        <dbReference type="ARBA" id="ARBA00023136"/>
    </source>
</evidence>
<dbReference type="AlphaFoldDB" id="A0A1D8N9F1"/>
<protein>
    <recommendedName>
        <fullName evidence="6">Major facilitator superfamily (MFS) profile domain-containing protein</fullName>
    </recommendedName>
</protein>
<comment type="subcellular location">
    <subcellularLocation>
        <location evidence="1">Membrane</location>
        <topology evidence="1">Multi-pass membrane protein</topology>
    </subcellularLocation>
</comment>
<proteinExistence type="predicted"/>